<evidence type="ECO:0000313" key="2">
    <source>
        <dbReference type="Proteomes" id="UP001234297"/>
    </source>
</evidence>
<gene>
    <name evidence="1" type="ORF">MRB53_013194</name>
</gene>
<evidence type="ECO:0000313" key="1">
    <source>
        <dbReference type="EMBL" id="KAJ8617008.1"/>
    </source>
</evidence>
<proteinExistence type="predicted"/>
<name>A0ACC2K7W7_PERAE</name>
<dbReference type="Proteomes" id="UP001234297">
    <property type="component" value="Chromosome 4"/>
</dbReference>
<keyword evidence="2" id="KW-1185">Reference proteome</keyword>
<sequence>MCRNGKVGTSKSISTTNIQVGAVKRIEEAVDFFYFSAVDSEEGLLVVDEEDPDCSTASLVVSQKSQPAQKTWNFHCCHAGEEDHRREVAAVVTSVVWVAEEEVSRKDSFPVLIWGGLRTVGPTSP</sequence>
<protein>
    <submittedName>
        <fullName evidence="1">Uncharacterized protein</fullName>
    </submittedName>
</protein>
<accession>A0ACC2K7W7</accession>
<comment type="caution">
    <text evidence="1">The sequence shown here is derived from an EMBL/GenBank/DDBJ whole genome shotgun (WGS) entry which is preliminary data.</text>
</comment>
<reference evidence="1 2" key="1">
    <citation type="journal article" date="2022" name="Hortic Res">
        <title>A haplotype resolved chromosomal level avocado genome allows analysis of novel avocado genes.</title>
        <authorList>
            <person name="Nath O."/>
            <person name="Fletcher S.J."/>
            <person name="Hayward A."/>
            <person name="Shaw L.M."/>
            <person name="Masouleh A.K."/>
            <person name="Furtado A."/>
            <person name="Henry R.J."/>
            <person name="Mitter N."/>
        </authorList>
    </citation>
    <scope>NUCLEOTIDE SEQUENCE [LARGE SCALE GENOMIC DNA]</scope>
    <source>
        <strain evidence="2">cv. Hass</strain>
    </source>
</reference>
<organism evidence="1 2">
    <name type="scientific">Persea americana</name>
    <name type="common">Avocado</name>
    <dbReference type="NCBI Taxonomy" id="3435"/>
    <lineage>
        <taxon>Eukaryota</taxon>
        <taxon>Viridiplantae</taxon>
        <taxon>Streptophyta</taxon>
        <taxon>Embryophyta</taxon>
        <taxon>Tracheophyta</taxon>
        <taxon>Spermatophyta</taxon>
        <taxon>Magnoliopsida</taxon>
        <taxon>Magnoliidae</taxon>
        <taxon>Laurales</taxon>
        <taxon>Lauraceae</taxon>
        <taxon>Persea</taxon>
    </lineage>
</organism>
<dbReference type="EMBL" id="CM056812">
    <property type="protein sequence ID" value="KAJ8617008.1"/>
    <property type="molecule type" value="Genomic_DNA"/>
</dbReference>